<evidence type="ECO:0000256" key="3">
    <source>
        <dbReference type="ARBA" id="ARBA00022692"/>
    </source>
</evidence>
<evidence type="ECO:0000256" key="10">
    <source>
        <dbReference type="SAM" id="Phobius"/>
    </source>
</evidence>
<dbReference type="RefSeq" id="XP_022087841.1">
    <property type="nucleotide sequence ID" value="XM_022232149.1"/>
</dbReference>
<dbReference type="AlphaFoldDB" id="A0A8B7Y5L8"/>
<proteinExistence type="inferred from homology"/>
<keyword evidence="7 9" id="KW-0675">Receptor</keyword>
<dbReference type="Pfam" id="PF00001">
    <property type="entry name" value="7tm_1"/>
    <property type="match status" value="1"/>
</dbReference>
<keyword evidence="3 9" id="KW-0812">Transmembrane</keyword>
<keyword evidence="12" id="KW-1185">Reference proteome</keyword>
<dbReference type="OMA" id="TRHMRPL"/>
<reference evidence="13 14" key="1">
    <citation type="submission" date="2025-04" db="UniProtKB">
        <authorList>
            <consortium name="RefSeq"/>
        </authorList>
    </citation>
    <scope>IDENTIFICATION</scope>
</reference>
<evidence type="ECO:0000313" key="14">
    <source>
        <dbReference type="RefSeq" id="XP_022087842.1"/>
    </source>
</evidence>
<dbReference type="Proteomes" id="UP000694845">
    <property type="component" value="Unplaced"/>
</dbReference>
<dbReference type="InterPro" id="IPR000276">
    <property type="entry name" value="GPCR_Rhodpsn"/>
</dbReference>
<evidence type="ECO:0000256" key="6">
    <source>
        <dbReference type="ARBA" id="ARBA00023136"/>
    </source>
</evidence>
<evidence type="ECO:0000259" key="11">
    <source>
        <dbReference type="PROSITE" id="PS50262"/>
    </source>
</evidence>
<keyword evidence="6 10" id="KW-0472">Membrane</keyword>
<feature type="transmembrane region" description="Helical" evidence="10">
    <location>
        <begin position="348"/>
        <end position="370"/>
    </location>
</feature>
<evidence type="ECO:0000256" key="8">
    <source>
        <dbReference type="ARBA" id="ARBA00023224"/>
    </source>
</evidence>
<dbReference type="GO" id="GO:0005886">
    <property type="term" value="C:plasma membrane"/>
    <property type="evidence" value="ECO:0007669"/>
    <property type="project" value="TreeGrafter"/>
</dbReference>
<evidence type="ECO:0000256" key="4">
    <source>
        <dbReference type="ARBA" id="ARBA00022989"/>
    </source>
</evidence>
<dbReference type="PANTHER" id="PTHR45695">
    <property type="entry name" value="LEUCOKININ RECEPTOR-RELATED"/>
    <property type="match status" value="1"/>
</dbReference>
<dbReference type="RefSeq" id="XP_022087842.1">
    <property type="nucleotide sequence ID" value="XM_022232150.1"/>
</dbReference>
<keyword evidence="5 9" id="KW-0297">G-protein coupled receptor</keyword>
<organism evidence="12 14">
    <name type="scientific">Acanthaster planci</name>
    <name type="common">Crown-of-thorns starfish</name>
    <dbReference type="NCBI Taxonomy" id="133434"/>
    <lineage>
        <taxon>Eukaryota</taxon>
        <taxon>Metazoa</taxon>
        <taxon>Echinodermata</taxon>
        <taxon>Eleutherozoa</taxon>
        <taxon>Asterozoa</taxon>
        <taxon>Asteroidea</taxon>
        <taxon>Valvatacea</taxon>
        <taxon>Valvatida</taxon>
        <taxon>Acanthasteridae</taxon>
        <taxon>Acanthaster</taxon>
    </lineage>
</organism>
<feature type="transmembrane region" description="Helical" evidence="10">
    <location>
        <begin position="39"/>
        <end position="59"/>
    </location>
</feature>
<feature type="transmembrane region" description="Helical" evidence="10">
    <location>
        <begin position="151"/>
        <end position="171"/>
    </location>
</feature>
<feature type="transmembrane region" description="Helical" evidence="10">
    <location>
        <begin position="109"/>
        <end position="130"/>
    </location>
</feature>
<feature type="transmembrane region" description="Helical" evidence="10">
    <location>
        <begin position="71"/>
        <end position="89"/>
    </location>
</feature>
<keyword evidence="4 10" id="KW-1133">Transmembrane helix</keyword>
<dbReference type="SMART" id="SM01381">
    <property type="entry name" value="7TM_GPCR_Srsx"/>
    <property type="match status" value="1"/>
</dbReference>
<evidence type="ECO:0000256" key="7">
    <source>
        <dbReference type="ARBA" id="ARBA00023170"/>
    </source>
</evidence>
<dbReference type="PROSITE" id="PS00237">
    <property type="entry name" value="G_PROTEIN_RECEP_F1_1"/>
    <property type="match status" value="1"/>
</dbReference>
<dbReference type="SUPFAM" id="SSF81321">
    <property type="entry name" value="Family A G protein-coupled receptor-like"/>
    <property type="match status" value="1"/>
</dbReference>
<gene>
    <name evidence="13 14 15" type="primary">LOC110977743</name>
</gene>
<evidence type="ECO:0000313" key="15">
    <source>
        <dbReference type="RefSeq" id="XP_022087843.1"/>
    </source>
</evidence>
<feature type="transmembrane region" description="Helical" evidence="10">
    <location>
        <begin position="304"/>
        <end position="328"/>
    </location>
</feature>
<dbReference type="RefSeq" id="XP_022087843.1">
    <property type="nucleotide sequence ID" value="XM_022232151.1"/>
</dbReference>
<dbReference type="GeneID" id="110977743"/>
<evidence type="ECO:0000313" key="12">
    <source>
        <dbReference type="Proteomes" id="UP000694845"/>
    </source>
</evidence>
<evidence type="ECO:0000256" key="1">
    <source>
        <dbReference type="ARBA" id="ARBA00004141"/>
    </source>
</evidence>
<name>A0A8B7Y5L8_ACAPL</name>
<dbReference type="InterPro" id="IPR000611">
    <property type="entry name" value="NPY_rcpt"/>
</dbReference>
<dbReference type="PROSITE" id="PS50262">
    <property type="entry name" value="G_PROTEIN_RECEP_F1_2"/>
    <property type="match status" value="1"/>
</dbReference>
<evidence type="ECO:0000256" key="9">
    <source>
        <dbReference type="RuleBase" id="RU000688"/>
    </source>
</evidence>
<dbReference type="OrthoDB" id="2132067at2759"/>
<dbReference type="PRINTS" id="PR01012">
    <property type="entry name" value="NRPEPTIDEYR"/>
</dbReference>
<comment type="subcellular location">
    <subcellularLocation>
        <location evidence="1">Membrane</location>
        <topology evidence="1">Multi-pass membrane protein</topology>
    </subcellularLocation>
</comment>
<dbReference type="GO" id="GO:0004983">
    <property type="term" value="F:neuropeptide Y receptor activity"/>
    <property type="evidence" value="ECO:0007669"/>
    <property type="project" value="InterPro"/>
</dbReference>
<feature type="transmembrane region" description="Helical" evidence="10">
    <location>
        <begin position="201"/>
        <end position="229"/>
    </location>
</feature>
<protein>
    <submittedName>
        <fullName evidence="13 14">Somatostatin receptor type 1-like</fullName>
    </submittedName>
</protein>
<sequence>MASFAAPGGESSSRENSTSDYSYDYFSEFDWTVLGPSTATYAVIFLLGLIGNGMVIFAVHRCRRLHTATCLLLANLALADLLLTLLLVPTKLAVGILSHWPLGEAMCRIVAFVNALSPTCSIYTMVVIALERCYAVLFPLETRSAITMGRTRVAILLVWLFSFATCTPAFFSKTTTEMGSGAFRWTVCNEAWSTDQLALGYMIYMCVLIFLIPILVLIVCYSLIVHRLYTGRKLTRHMRPLSAVNIPLQRLEEDGAPATAIGSEDTLNCLGSEGEALHGGTRVSYSGVPAQRPQRTESQTLQHIVTMLIVVVVVFVLCWCPLFLFGILLRQGLTGLDPLNDEETVWKVSLSLHILAYANSCMNPLIYAFLSESFREGFMQALGTCLPGEARGPNRRRTSQQSTHWSRLNTRNMSVTSCANSPHRL</sequence>
<dbReference type="PRINTS" id="PR00237">
    <property type="entry name" value="GPCRRHODOPSN"/>
</dbReference>
<evidence type="ECO:0000256" key="5">
    <source>
        <dbReference type="ARBA" id="ARBA00023040"/>
    </source>
</evidence>
<accession>A0A8B7Y5L8</accession>
<comment type="similarity">
    <text evidence="2 9">Belongs to the G-protein coupled receptor 1 family.</text>
</comment>
<dbReference type="Gene3D" id="1.20.1070.10">
    <property type="entry name" value="Rhodopsin 7-helix transmembrane proteins"/>
    <property type="match status" value="1"/>
</dbReference>
<dbReference type="KEGG" id="aplc:110977743"/>
<dbReference type="PANTHER" id="PTHR45695:SF22">
    <property type="entry name" value="G-PROTEIN COUPLED RECEPTORS FAMILY 1 PROFILE DOMAIN-CONTAINING PROTEIN"/>
    <property type="match status" value="1"/>
</dbReference>
<feature type="domain" description="G-protein coupled receptors family 1 profile" evidence="11">
    <location>
        <begin position="51"/>
        <end position="367"/>
    </location>
</feature>
<dbReference type="InterPro" id="IPR017452">
    <property type="entry name" value="GPCR_Rhodpsn_7TM"/>
</dbReference>
<keyword evidence="8 9" id="KW-0807">Transducer</keyword>
<evidence type="ECO:0000313" key="13">
    <source>
        <dbReference type="RefSeq" id="XP_022087841.1"/>
    </source>
</evidence>
<evidence type="ECO:0000256" key="2">
    <source>
        <dbReference type="ARBA" id="ARBA00010663"/>
    </source>
</evidence>